<organismHost>
    <name type="scientific">Apodemus sylvaticus</name>
    <name type="common">European woodmouse</name>
    <dbReference type="NCBI Taxonomy" id="10129"/>
</organismHost>
<organism evidence="1">
    <name type="scientific">Cowpox virus</name>
    <name type="common">CPV</name>
    <dbReference type="NCBI Taxonomy" id="10243"/>
    <lineage>
        <taxon>Viruses</taxon>
        <taxon>Varidnaviria</taxon>
        <taxon>Bamfordvirae</taxon>
        <taxon>Nucleocytoviricota</taxon>
        <taxon>Pokkesviricetes</taxon>
        <taxon>Chitovirales</taxon>
        <taxon>Poxviridae</taxon>
        <taxon>Chordopoxvirinae</taxon>
        <taxon>Orthopoxvirus</taxon>
        <taxon>Orthopoxvirus cowpox</taxon>
    </lineage>
</organism>
<gene>
    <name evidence="1" type="ORF">CPXV007</name>
</gene>
<organismHost>
    <name type="scientific">Mus musculus</name>
    <name type="common">Mouse</name>
    <dbReference type="NCBI Taxonomy" id="10090"/>
</organismHost>
<organismHost>
    <name type="scientific">Myodes glareolus</name>
    <name type="common">Bank vole</name>
    <name type="synonym">Clethrionomys glareolus</name>
    <dbReference type="NCBI Taxonomy" id="447135"/>
</organismHost>
<organismHost>
    <name type="scientific">Felis catus</name>
    <name type="common">Cat</name>
    <name type="synonym">Felis silvestris catus</name>
    <dbReference type="NCBI Taxonomy" id="9685"/>
</organismHost>
<dbReference type="Proteomes" id="UP000324967">
    <property type="component" value="Segment"/>
</dbReference>
<organismHost>
    <name type="scientific">Bos taurus</name>
    <name type="common">Bovine</name>
    <dbReference type="NCBI Taxonomy" id="9913"/>
</organismHost>
<reference evidence="1" key="1">
    <citation type="journal article" date="2017" name="Viruses">
        <title>Cowpox virus: What's in a Name?</title>
        <authorList>
            <person name="Mauldin M.R."/>
            <person name="Antwerpen M."/>
            <person name="Emerson G.L."/>
            <person name="Li Y."/>
            <person name="Zoeller G."/>
            <person name="Carroll D.S."/>
            <person name="Meyer H."/>
        </authorList>
    </citation>
    <scope>NUCLEOTIDE SEQUENCE [LARGE SCALE GENOMIC DNA]</scope>
    <source>
        <strain evidence="1">CPXV_K4207</strain>
    </source>
</reference>
<evidence type="ECO:0000313" key="1">
    <source>
        <dbReference type="EMBL" id="QEM24887.1"/>
    </source>
</evidence>
<organismHost>
    <name type="scientific">Microtus agrestis</name>
    <name type="common">Short-tailed field vole</name>
    <dbReference type="NCBI Taxonomy" id="29092"/>
</organismHost>
<accession>A0A1X9T829</accession>
<name>A0A1X9T829_COWPX</name>
<proteinExistence type="predicted"/>
<organismHost>
    <name type="scientific">Loxodonta africana</name>
    <name type="common">African elephant</name>
    <dbReference type="NCBI Taxonomy" id="9785"/>
</organismHost>
<dbReference type="EMBL" id="KY549150">
    <property type="protein sequence ID" value="QEM24887.1"/>
    <property type="molecule type" value="Genomic_DNA"/>
</dbReference>
<protein>
    <submittedName>
        <fullName evidence="1">CPXV007 protein</fullName>
    </submittedName>
</protein>
<sequence length="50" mass="6235">MAYYKIDSVQDDKNIYRHHKHGVYFICQPLLKKYIVLFFFFFRTSLIMKK</sequence>
<organismHost>
    <name type="scientific">Homo sapiens</name>
    <name type="common">Human</name>
    <dbReference type="NCBI Taxonomy" id="9606"/>
</organismHost>